<dbReference type="EMBL" id="UYYG01001162">
    <property type="protein sequence ID" value="VDN57681.1"/>
    <property type="molecule type" value="Genomic_DNA"/>
</dbReference>
<keyword evidence="3" id="KW-1185">Reference proteome</keyword>
<evidence type="ECO:0000313" key="1">
    <source>
        <dbReference type="EMBL" id="VDN57681.1"/>
    </source>
</evidence>
<name>A0A0N4U999_DRAME</name>
<gene>
    <name evidence="1" type="ORF">DME_LOCUS7654</name>
</gene>
<dbReference type="WBParaSite" id="DME_0000364901-mRNA-1">
    <property type="protein sequence ID" value="DME_0000364901-mRNA-1"/>
    <property type="gene ID" value="DME_0000364901"/>
</dbReference>
<proteinExistence type="predicted"/>
<protein>
    <submittedName>
        <fullName evidence="1 4">Uncharacterized protein</fullName>
    </submittedName>
</protein>
<organism evidence="2 4">
    <name type="scientific">Dracunculus medinensis</name>
    <name type="common">Guinea worm</name>
    <dbReference type="NCBI Taxonomy" id="318479"/>
    <lineage>
        <taxon>Eukaryota</taxon>
        <taxon>Metazoa</taxon>
        <taxon>Ecdysozoa</taxon>
        <taxon>Nematoda</taxon>
        <taxon>Chromadorea</taxon>
        <taxon>Rhabditida</taxon>
        <taxon>Spirurina</taxon>
        <taxon>Dracunculoidea</taxon>
        <taxon>Dracunculidae</taxon>
        <taxon>Dracunculus</taxon>
    </lineage>
</organism>
<reference evidence="1 3" key="2">
    <citation type="submission" date="2018-11" db="EMBL/GenBank/DDBJ databases">
        <authorList>
            <consortium name="Pathogen Informatics"/>
        </authorList>
    </citation>
    <scope>NUCLEOTIDE SEQUENCE [LARGE SCALE GENOMIC DNA]</scope>
</reference>
<dbReference type="AlphaFoldDB" id="A0A0N4U999"/>
<accession>A0A0N4U999</accession>
<evidence type="ECO:0000313" key="4">
    <source>
        <dbReference type="WBParaSite" id="DME_0000364901-mRNA-1"/>
    </source>
</evidence>
<reference evidence="4" key="1">
    <citation type="submission" date="2017-02" db="UniProtKB">
        <authorList>
            <consortium name="WormBaseParasite"/>
        </authorList>
    </citation>
    <scope>IDENTIFICATION</scope>
</reference>
<dbReference type="Proteomes" id="UP000274756">
    <property type="component" value="Unassembled WGS sequence"/>
</dbReference>
<dbReference type="Proteomes" id="UP000038040">
    <property type="component" value="Unplaced"/>
</dbReference>
<evidence type="ECO:0000313" key="3">
    <source>
        <dbReference type="Proteomes" id="UP000274756"/>
    </source>
</evidence>
<sequence length="66" mass="7342">MDFAVEIMKSSAFGSAGEQTAIQQHECAGLILPENKSNLAMTSTQTETLHEVKFRPFKLFLVLKLN</sequence>
<evidence type="ECO:0000313" key="2">
    <source>
        <dbReference type="Proteomes" id="UP000038040"/>
    </source>
</evidence>